<proteinExistence type="predicted"/>
<protein>
    <submittedName>
        <fullName evidence="2">Uncharacterized protein</fullName>
    </submittedName>
</protein>
<reference evidence="2" key="2">
    <citation type="submission" date="2021-05" db="EMBL/GenBank/DDBJ databases">
        <authorList>
            <person name="Pain A."/>
        </authorList>
    </citation>
    <scope>NUCLEOTIDE SEQUENCE</scope>
    <source>
        <strain evidence="2">1802A</strain>
    </source>
</reference>
<gene>
    <name evidence="2" type="ORF">X943_003104</name>
</gene>
<dbReference type="AlphaFoldDB" id="A0AAD9GKV0"/>
<organism evidence="2 3">
    <name type="scientific">Babesia divergens</name>
    <dbReference type="NCBI Taxonomy" id="32595"/>
    <lineage>
        <taxon>Eukaryota</taxon>
        <taxon>Sar</taxon>
        <taxon>Alveolata</taxon>
        <taxon>Apicomplexa</taxon>
        <taxon>Aconoidasida</taxon>
        <taxon>Piroplasmida</taxon>
        <taxon>Babesiidae</taxon>
        <taxon>Babesia</taxon>
    </lineage>
</organism>
<evidence type="ECO:0000313" key="3">
    <source>
        <dbReference type="Proteomes" id="UP001195914"/>
    </source>
</evidence>
<name>A0AAD9GKV0_BABDI</name>
<evidence type="ECO:0000313" key="2">
    <source>
        <dbReference type="EMBL" id="KAK1940352.1"/>
    </source>
</evidence>
<keyword evidence="1" id="KW-1133">Transmembrane helix</keyword>
<comment type="caution">
    <text evidence="2">The sequence shown here is derived from an EMBL/GenBank/DDBJ whole genome shotgun (WGS) entry which is preliminary data.</text>
</comment>
<dbReference type="EMBL" id="JAHBMH010000003">
    <property type="protein sequence ID" value="KAK1940352.1"/>
    <property type="molecule type" value="Genomic_DNA"/>
</dbReference>
<keyword evidence="1" id="KW-0472">Membrane</keyword>
<dbReference type="Proteomes" id="UP001195914">
    <property type="component" value="Unassembled WGS sequence"/>
</dbReference>
<keyword evidence="3" id="KW-1185">Reference proteome</keyword>
<feature type="transmembrane region" description="Helical" evidence="1">
    <location>
        <begin position="12"/>
        <end position="29"/>
    </location>
</feature>
<keyword evidence="1" id="KW-0812">Transmembrane</keyword>
<feature type="transmembrane region" description="Helical" evidence="1">
    <location>
        <begin position="49"/>
        <end position="73"/>
    </location>
</feature>
<sequence length="75" mass="8111">MPLSTAVKSKISLAILFVIAGYILNYMILRPIVLTSDTTSTYYLDSIKVSAAVTGGLCLFISSIGLALGWYLLTY</sequence>
<evidence type="ECO:0000256" key="1">
    <source>
        <dbReference type="SAM" id="Phobius"/>
    </source>
</evidence>
<accession>A0AAD9GKV0</accession>
<reference evidence="2" key="1">
    <citation type="journal article" date="2014" name="Nucleic Acids Res.">
        <title>The evolutionary dynamics of variant antigen genes in Babesia reveal a history of genomic innovation underlying host-parasite interaction.</title>
        <authorList>
            <person name="Jackson A.P."/>
            <person name="Otto T.D."/>
            <person name="Darby A."/>
            <person name="Ramaprasad A."/>
            <person name="Xia D."/>
            <person name="Echaide I.E."/>
            <person name="Farber M."/>
            <person name="Gahlot S."/>
            <person name="Gamble J."/>
            <person name="Gupta D."/>
            <person name="Gupta Y."/>
            <person name="Jackson L."/>
            <person name="Malandrin L."/>
            <person name="Malas T.B."/>
            <person name="Moussa E."/>
            <person name="Nair M."/>
            <person name="Reid A.J."/>
            <person name="Sanders M."/>
            <person name="Sharma J."/>
            <person name="Tracey A."/>
            <person name="Quail M.A."/>
            <person name="Weir W."/>
            <person name="Wastling J.M."/>
            <person name="Hall N."/>
            <person name="Willadsen P."/>
            <person name="Lingelbach K."/>
            <person name="Shiels B."/>
            <person name="Tait A."/>
            <person name="Berriman M."/>
            <person name="Allred D.R."/>
            <person name="Pain A."/>
        </authorList>
    </citation>
    <scope>NUCLEOTIDE SEQUENCE</scope>
    <source>
        <strain evidence="2">1802A</strain>
    </source>
</reference>